<proteinExistence type="predicted"/>
<evidence type="ECO:0000256" key="1">
    <source>
        <dbReference type="SAM" id="MobiDB-lite"/>
    </source>
</evidence>
<dbReference type="EMBL" id="LAZR01000823">
    <property type="protein sequence ID" value="KKN57029.1"/>
    <property type="molecule type" value="Genomic_DNA"/>
</dbReference>
<comment type="caution">
    <text evidence="2">The sequence shown here is derived from an EMBL/GenBank/DDBJ whole genome shotgun (WGS) entry which is preliminary data.</text>
</comment>
<organism evidence="2">
    <name type="scientific">marine sediment metagenome</name>
    <dbReference type="NCBI Taxonomy" id="412755"/>
    <lineage>
        <taxon>unclassified sequences</taxon>
        <taxon>metagenomes</taxon>
        <taxon>ecological metagenomes</taxon>
    </lineage>
</organism>
<reference evidence="2" key="1">
    <citation type="journal article" date="2015" name="Nature">
        <title>Complex archaea that bridge the gap between prokaryotes and eukaryotes.</title>
        <authorList>
            <person name="Spang A."/>
            <person name="Saw J.H."/>
            <person name="Jorgensen S.L."/>
            <person name="Zaremba-Niedzwiedzka K."/>
            <person name="Martijn J."/>
            <person name="Lind A.E."/>
            <person name="van Eijk R."/>
            <person name="Schleper C."/>
            <person name="Guy L."/>
            <person name="Ettema T.J."/>
        </authorList>
    </citation>
    <scope>NUCLEOTIDE SEQUENCE</scope>
</reference>
<name>A0A0F9RQR4_9ZZZZ</name>
<sequence>MASGTICKRNYPRQSFANAEAGRDILTLPIVALRRSANNDTLATLNDDGRATPLPGHPIFDPAR</sequence>
<gene>
    <name evidence="2" type="ORF">LCGC14_0566510</name>
</gene>
<protein>
    <submittedName>
        <fullName evidence="2">Uncharacterized protein</fullName>
    </submittedName>
</protein>
<dbReference type="AlphaFoldDB" id="A0A0F9RQR4"/>
<evidence type="ECO:0000313" key="2">
    <source>
        <dbReference type="EMBL" id="KKN57029.1"/>
    </source>
</evidence>
<accession>A0A0F9RQR4</accession>
<feature type="region of interest" description="Disordered" evidence="1">
    <location>
        <begin position="42"/>
        <end position="64"/>
    </location>
</feature>